<organism evidence="1 2">
    <name type="scientific">Parathielavia hyrcaniae</name>
    <dbReference type="NCBI Taxonomy" id="113614"/>
    <lineage>
        <taxon>Eukaryota</taxon>
        <taxon>Fungi</taxon>
        <taxon>Dikarya</taxon>
        <taxon>Ascomycota</taxon>
        <taxon>Pezizomycotina</taxon>
        <taxon>Sordariomycetes</taxon>
        <taxon>Sordariomycetidae</taxon>
        <taxon>Sordariales</taxon>
        <taxon>Chaetomiaceae</taxon>
        <taxon>Parathielavia</taxon>
    </lineage>
</organism>
<dbReference type="AlphaFoldDB" id="A0AAN6Q1N1"/>
<evidence type="ECO:0000313" key="1">
    <source>
        <dbReference type="EMBL" id="KAK4101106.1"/>
    </source>
</evidence>
<protein>
    <recommendedName>
        <fullName evidence="3">F-box domain-containing protein</fullName>
    </recommendedName>
</protein>
<dbReference type="EMBL" id="MU863637">
    <property type="protein sequence ID" value="KAK4101106.1"/>
    <property type="molecule type" value="Genomic_DNA"/>
</dbReference>
<comment type="caution">
    <text evidence="1">The sequence shown here is derived from an EMBL/GenBank/DDBJ whole genome shotgun (WGS) entry which is preliminary data.</text>
</comment>
<proteinExistence type="predicted"/>
<name>A0AAN6Q1N1_9PEZI</name>
<evidence type="ECO:0008006" key="3">
    <source>
        <dbReference type="Google" id="ProtNLM"/>
    </source>
</evidence>
<reference evidence="1" key="1">
    <citation type="journal article" date="2023" name="Mol. Phylogenet. Evol.">
        <title>Genome-scale phylogeny and comparative genomics of the fungal order Sordariales.</title>
        <authorList>
            <person name="Hensen N."/>
            <person name="Bonometti L."/>
            <person name="Westerberg I."/>
            <person name="Brannstrom I.O."/>
            <person name="Guillou S."/>
            <person name="Cros-Aarteil S."/>
            <person name="Calhoun S."/>
            <person name="Haridas S."/>
            <person name="Kuo A."/>
            <person name="Mondo S."/>
            <person name="Pangilinan J."/>
            <person name="Riley R."/>
            <person name="LaButti K."/>
            <person name="Andreopoulos B."/>
            <person name="Lipzen A."/>
            <person name="Chen C."/>
            <person name="Yan M."/>
            <person name="Daum C."/>
            <person name="Ng V."/>
            <person name="Clum A."/>
            <person name="Steindorff A."/>
            <person name="Ohm R.A."/>
            <person name="Martin F."/>
            <person name="Silar P."/>
            <person name="Natvig D.O."/>
            <person name="Lalanne C."/>
            <person name="Gautier V."/>
            <person name="Ament-Velasquez S.L."/>
            <person name="Kruys A."/>
            <person name="Hutchinson M.I."/>
            <person name="Powell A.J."/>
            <person name="Barry K."/>
            <person name="Miller A.N."/>
            <person name="Grigoriev I.V."/>
            <person name="Debuchy R."/>
            <person name="Gladieux P."/>
            <person name="Hiltunen Thoren M."/>
            <person name="Johannesson H."/>
        </authorList>
    </citation>
    <scope>NUCLEOTIDE SEQUENCE</scope>
    <source>
        <strain evidence="1">CBS 757.83</strain>
    </source>
</reference>
<feature type="non-terminal residue" evidence="1">
    <location>
        <position position="334"/>
    </location>
</feature>
<accession>A0AAN6Q1N1</accession>
<evidence type="ECO:0000313" key="2">
    <source>
        <dbReference type="Proteomes" id="UP001305647"/>
    </source>
</evidence>
<dbReference type="Proteomes" id="UP001305647">
    <property type="component" value="Unassembled WGS sequence"/>
</dbReference>
<keyword evidence="2" id="KW-1185">Reference proteome</keyword>
<reference evidence="1" key="2">
    <citation type="submission" date="2023-05" db="EMBL/GenBank/DDBJ databases">
        <authorList>
            <consortium name="Lawrence Berkeley National Laboratory"/>
            <person name="Steindorff A."/>
            <person name="Hensen N."/>
            <person name="Bonometti L."/>
            <person name="Westerberg I."/>
            <person name="Brannstrom I.O."/>
            <person name="Guillou S."/>
            <person name="Cros-Aarteil S."/>
            <person name="Calhoun S."/>
            <person name="Haridas S."/>
            <person name="Kuo A."/>
            <person name="Mondo S."/>
            <person name="Pangilinan J."/>
            <person name="Riley R."/>
            <person name="Labutti K."/>
            <person name="Andreopoulos B."/>
            <person name="Lipzen A."/>
            <person name="Chen C."/>
            <person name="Yanf M."/>
            <person name="Daum C."/>
            <person name="Ng V."/>
            <person name="Clum A."/>
            <person name="Ohm R."/>
            <person name="Martin F."/>
            <person name="Silar P."/>
            <person name="Natvig D."/>
            <person name="Lalanne C."/>
            <person name="Gautier V."/>
            <person name="Ament-Velasquez S.L."/>
            <person name="Kruys A."/>
            <person name="Hutchinson M.I."/>
            <person name="Powell A.J."/>
            <person name="Barry K."/>
            <person name="Miller A.N."/>
            <person name="Grigoriev I.V."/>
            <person name="Debuchy R."/>
            <person name="Gladieux P."/>
            <person name="Thoren M.H."/>
            <person name="Johannesson H."/>
        </authorList>
    </citation>
    <scope>NUCLEOTIDE SEQUENCE</scope>
    <source>
        <strain evidence="1">CBS 757.83</strain>
    </source>
</reference>
<gene>
    <name evidence="1" type="ORF">N658DRAFT_534224</name>
</gene>
<sequence>MATSLTRPLDVNDVVSVAELGALVFGFLDNIDDLRSASLTNKRFNSASQRYLWRAIRLSYVPTHGNLGSPRAFWCLFAGPLARFTLSLSIDLQVAAPDLFKEIADMPRWESWHTKDNLTETTIKRGVNDFFRGLEAALKQARYLRSFTARDVPRIFDLVLLFQQHHPEIESLDITAPERDKFSLNLDLSYDLSRLSPFIQLDIRSEVSVPLANCVNFGDGTINPASALSFPNLRSLFMKALCVHYAAAGGQPLRLKILRLGSLCAPVDPFRHGSTTNYLAYLFDTSRLQELHVEGLTCKDDMVSTVGLRQLGFTLVSSTTYPLARCLINVRKIT</sequence>